<dbReference type="InterPro" id="IPR005467">
    <property type="entry name" value="His_kinase_dom"/>
</dbReference>
<dbReference type="GO" id="GO:0005524">
    <property type="term" value="F:ATP binding"/>
    <property type="evidence" value="ECO:0007669"/>
    <property type="project" value="UniProtKB-KW"/>
</dbReference>
<reference evidence="10" key="1">
    <citation type="submission" date="2022-05" db="EMBL/GenBank/DDBJ databases">
        <authorList>
            <person name="Park J.-S."/>
        </authorList>
    </citation>
    <scope>NUCLEOTIDE SEQUENCE</scope>
    <source>
        <strain evidence="10">2012CJ34-3</strain>
    </source>
</reference>
<dbReference type="RefSeq" id="WP_249973097.1">
    <property type="nucleotide sequence ID" value="NZ_JAMFLZ010000004.1"/>
</dbReference>
<evidence type="ECO:0000256" key="5">
    <source>
        <dbReference type="ARBA" id="ARBA00022777"/>
    </source>
</evidence>
<evidence type="ECO:0000256" key="1">
    <source>
        <dbReference type="ARBA" id="ARBA00000085"/>
    </source>
</evidence>
<comment type="caution">
    <text evidence="10">The sequence shown here is derived from an EMBL/GenBank/DDBJ whole genome shotgun (WGS) entry which is preliminary data.</text>
</comment>
<evidence type="ECO:0000256" key="7">
    <source>
        <dbReference type="ARBA" id="ARBA00023012"/>
    </source>
</evidence>
<dbReference type="InterPro" id="IPR050351">
    <property type="entry name" value="BphY/WalK/GraS-like"/>
</dbReference>
<keyword evidence="3" id="KW-0808">Transferase</keyword>
<accession>A0ABT0QEZ8</accession>
<evidence type="ECO:0000256" key="8">
    <source>
        <dbReference type="SAM" id="Phobius"/>
    </source>
</evidence>
<dbReference type="PANTHER" id="PTHR42878:SF7">
    <property type="entry name" value="SENSOR HISTIDINE KINASE GLRK"/>
    <property type="match status" value="1"/>
</dbReference>
<proteinExistence type="predicted"/>
<evidence type="ECO:0000256" key="2">
    <source>
        <dbReference type="ARBA" id="ARBA00012438"/>
    </source>
</evidence>
<evidence type="ECO:0000256" key="3">
    <source>
        <dbReference type="ARBA" id="ARBA00022679"/>
    </source>
</evidence>
<sequence length="458" mass="52961">MAYRKYKLVLTLRVIILFFALTILAFTITYLDFQTNLQLSLAILAPFLIILYYSFRSLYKFIFRRFYEMDDFFESVKYRDFSRWFNEKSGSEDIKELRKGFNEVNKTIHEINKEKEAQHLYLKKILELINTGIIAYNIESGKVLWINDAFKKTLSVPSLKNVQFIEKRNPKLYNTVFTKNHNIEDSITVTIENEKTKLLIASSIFQIKEESYKLIVLQNIESTLTQNETEAWKKLLSVMTHEIMNSIAPISSLAETLQTKVQQSISDPNEHQIDMNDLDTGIESIKKRSEGLLKFAKTYRSLNKITKLNLSNILVIELFENIKTLMFPSLENKNIDLHFEIENPNLEIEMDTYLIEQVLINLILNAVEASKEVKHPKITLSAQKNINGQAIIKIRDNGKGIPNEIIENIFVPFFSTKKTGSGIGLSLCKQIMLLHKSKIQVKSAENKGTIVSLIFYTA</sequence>
<name>A0ABT0QEZ8_9FLAO</name>
<keyword evidence="11" id="KW-1185">Reference proteome</keyword>
<evidence type="ECO:0000313" key="11">
    <source>
        <dbReference type="Proteomes" id="UP001165381"/>
    </source>
</evidence>
<dbReference type="Pfam" id="PF02518">
    <property type="entry name" value="HATPase_c"/>
    <property type="match status" value="1"/>
</dbReference>
<gene>
    <name evidence="10" type="ORF">M3P09_10550</name>
</gene>
<keyword evidence="6 10" id="KW-0067">ATP-binding</keyword>
<feature type="transmembrane region" description="Helical" evidence="8">
    <location>
        <begin position="12"/>
        <end position="31"/>
    </location>
</feature>
<dbReference type="Proteomes" id="UP001165381">
    <property type="component" value="Unassembled WGS sequence"/>
</dbReference>
<keyword evidence="5" id="KW-0418">Kinase</keyword>
<keyword evidence="8" id="KW-0812">Transmembrane</keyword>
<dbReference type="InterPro" id="IPR036890">
    <property type="entry name" value="HATPase_C_sf"/>
</dbReference>
<dbReference type="PROSITE" id="PS50109">
    <property type="entry name" value="HIS_KIN"/>
    <property type="match status" value="1"/>
</dbReference>
<protein>
    <recommendedName>
        <fullName evidence="2">histidine kinase</fullName>
        <ecNumber evidence="2">2.7.13.3</ecNumber>
    </recommendedName>
</protein>
<organism evidence="10 11">
    <name type="scientific">Jejuia spongiicola</name>
    <dbReference type="NCBI Taxonomy" id="2942207"/>
    <lineage>
        <taxon>Bacteria</taxon>
        <taxon>Pseudomonadati</taxon>
        <taxon>Bacteroidota</taxon>
        <taxon>Flavobacteriia</taxon>
        <taxon>Flavobacteriales</taxon>
        <taxon>Flavobacteriaceae</taxon>
        <taxon>Jejuia</taxon>
    </lineage>
</organism>
<evidence type="ECO:0000256" key="6">
    <source>
        <dbReference type="ARBA" id="ARBA00022840"/>
    </source>
</evidence>
<feature type="domain" description="Histidine kinase" evidence="9">
    <location>
        <begin position="238"/>
        <end position="458"/>
    </location>
</feature>
<dbReference type="Gene3D" id="3.30.565.10">
    <property type="entry name" value="Histidine kinase-like ATPase, C-terminal domain"/>
    <property type="match status" value="1"/>
</dbReference>
<dbReference type="EC" id="2.7.13.3" evidence="2"/>
<keyword evidence="4" id="KW-0547">Nucleotide-binding</keyword>
<keyword evidence="8" id="KW-1133">Transmembrane helix</keyword>
<dbReference type="Gene3D" id="1.10.287.130">
    <property type="match status" value="1"/>
</dbReference>
<dbReference type="InterPro" id="IPR004358">
    <property type="entry name" value="Sig_transdc_His_kin-like_C"/>
</dbReference>
<dbReference type="PANTHER" id="PTHR42878">
    <property type="entry name" value="TWO-COMPONENT HISTIDINE KINASE"/>
    <property type="match status" value="1"/>
</dbReference>
<keyword evidence="7" id="KW-0902">Two-component regulatory system</keyword>
<evidence type="ECO:0000256" key="4">
    <source>
        <dbReference type="ARBA" id="ARBA00022741"/>
    </source>
</evidence>
<dbReference type="InterPro" id="IPR003594">
    <property type="entry name" value="HATPase_dom"/>
</dbReference>
<dbReference type="SMART" id="SM00387">
    <property type="entry name" value="HATPase_c"/>
    <property type="match status" value="1"/>
</dbReference>
<comment type="catalytic activity">
    <reaction evidence="1">
        <text>ATP + protein L-histidine = ADP + protein N-phospho-L-histidine.</text>
        <dbReference type="EC" id="2.7.13.3"/>
    </reaction>
</comment>
<dbReference type="EMBL" id="JAMFLZ010000004">
    <property type="protein sequence ID" value="MCL6295434.1"/>
    <property type="molecule type" value="Genomic_DNA"/>
</dbReference>
<keyword evidence="8" id="KW-0472">Membrane</keyword>
<dbReference type="CDD" id="cd00075">
    <property type="entry name" value="HATPase"/>
    <property type="match status" value="1"/>
</dbReference>
<evidence type="ECO:0000313" key="10">
    <source>
        <dbReference type="EMBL" id="MCL6295434.1"/>
    </source>
</evidence>
<dbReference type="PRINTS" id="PR00344">
    <property type="entry name" value="BCTRLSENSOR"/>
</dbReference>
<feature type="transmembrane region" description="Helical" evidence="8">
    <location>
        <begin position="37"/>
        <end position="55"/>
    </location>
</feature>
<dbReference type="SUPFAM" id="SSF55874">
    <property type="entry name" value="ATPase domain of HSP90 chaperone/DNA topoisomerase II/histidine kinase"/>
    <property type="match status" value="1"/>
</dbReference>
<evidence type="ECO:0000259" key="9">
    <source>
        <dbReference type="PROSITE" id="PS50109"/>
    </source>
</evidence>